<evidence type="ECO:0000313" key="1">
    <source>
        <dbReference type="EMBL" id="EFC94965.1"/>
    </source>
</evidence>
<reference evidence="1 2" key="1">
    <citation type="submission" date="2010-01" db="EMBL/GenBank/DDBJ databases">
        <authorList>
            <person name="Weinstock G."/>
            <person name="Sodergren E."/>
            <person name="Clifton S."/>
            <person name="Fulton L."/>
            <person name="Fulton B."/>
            <person name="Courtney L."/>
            <person name="Fronick C."/>
            <person name="Harrison M."/>
            <person name="Strong C."/>
            <person name="Farmer C."/>
            <person name="Delahaunty K."/>
            <person name="Markovic C."/>
            <person name="Hall O."/>
            <person name="Minx P."/>
            <person name="Tomlinson C."/>
            <person name="Mitreva M."/>
            <person name="Nelson J."/>
            <person name="Hou S."/>
            <person name="Wollam A."/>
            <person name="Pepin K.H."/>
            <person name="Johnson M."/>
            <person name="Bhonagiri V."/>
            <person name="Nash W.E."/>
            <person name="Warren W."/>
            <person name="Chinwalla A."/>
            <person name="Mardis E.R."/>
            <person name="Wilson R.K."/>
        </authorList>
    </citation>
    <scope>NUCLEOTIDE SEQUENCE [LARGE SCALE GENOMIC DNA]</scope>
    <source>
        <strain evidence="1 2">DSM 13479</strain>
    </source>
</reference>
<protein>
    <submittedName>
        <fullName evidence="1">Uncharacterized protein</fullName>
    </submittedName>
</protein>
<dbReference type="HOGENOM" id="CLU_2508204_0_0_9"/>
<dbReference type="EMBL" id="ACIO01000869">
    <property type="protein sequence ID" value="EFC94965.1"/>
    <property type="molecule type" value="Genomic_DNA"/>
</dbReference>
<dbReference type="AlphaFoldDB" id="D3AT85"/>
<comment type="caution">
    <text evidence="1">The sequence shown here is derived from an EMBL/GenBank/DDBJ whole genome shotgun (WGS) entry which is preliminary data.</text>
</comment>
<accession>D3AT85</accession>
<dbReference type="Proteomes" id="UP000004968">
    <property type="component" value="Unassembled WGS sequence"/>
</dbReference>
<proteinExistence type="predicted"/>
<gene>
    <name evidence="1" type="ORF">CLOSTHATH_06844</name>
</gene>
<evidence type="ECO:0000313" key="2">
    <source>
        <dbReference type="Proteomes" id="UP000004968"/>
    </source>
</evidence>
<name>D3AT85_9FIRM</name>
<organism evidence="1 2">
    <name type="scientific">Hungatella hathewayi DSM 13479</name>
    <dbReference type="NCBI Taxonomy" id="566550"/>
    <lineage>
        <taxon>Bacteria</taxon>
        <taxon>Bacillati</taxon>
        <taxon>Bacillota</taxon>
        <taxon>Clostridia</taxon>
        <taxon>Lachnospirales</taxon>
        <taxon>Lachnospiraceae</taxon>
        <taxon>Hungatella</taxon>
    </lineage>
</organism>
<sequence>MKPYWYFHYLLEELPKHGELGSFLYRAIVSMVGNIAGVLPEKDIQKLIRFVSICRPQKTALFLARYWLWGIYITSSITAKKTYTT</sequence>